<evidence type="ECO:0000313" key="5">
    <source>
        <dbReference type="Proteomes" id="UP001516464"/>
    </source>
</evidence>
<organism evidence="4 5">
    <name type="scientific">Astathelohania contejeani</name>
    <dbReference type="NCBI Taxonomy" id="164912"/>
    <lineage>
        <taxon>Eukaryota</taxon>
        <taxon>Fungi</taxon>
        <taxon>Fungi incertae sedis</taxon>
        <taxon>Microsporidia</taxon>
        <taxon>Astathelohaniidae</taxon>
        <taxon>Astathelohania</taxon>
    </lineage>
</organism>
<dbReference type="SUPFAM" id="SSF46785">
    <property type="entry name" value="Winged helix' DNA-binding domain"/>
    <property type="match status" value="1"/>
</dbReference>
<protein>
    <submittedName>
        <fullName evidence="4">40S ribosomal protein S19</fullName>
    </submittedName>
</protein>
<evidence type="ECO:0000256" key="2">
    <source>
        <dbReference type="ARBA" id="ARBA00022980"/>
    </source>
</evidence>
<keyword evidence="2 4" id="KW-0689">Ribosomal protein</keyword>
<keyword evidence="5" id="KW-1185">Reference proteome</keyword>
<dbReference type="InterPro" id="IPR001266">
    <property type="entry name" value="Ribosomal_eS19"/>
</dbReference>
<dbReference type="Gene3D" id="1.10.10.10">
    <property type="entry name" value="Winged helix-like DNA-binding domain superfamily/Winged helix DNA-binding domain"/>
    <property type="match status" value="1"/>
</dbReference>
<dbReference type="InterPro" id="IPR036390">
    <property type="entry name" value="WH_DNA-bd_sf"/>
</dbReference>
<evidence type="ECO:0000256" key="1">
    <source>
        <dbReference type="ARBA" id="ARBA00010014"/>
    </source>
</evidence>
<comment type="similarity">
    <text evidence="1">Belongs to the eukaryotic ribosomal protein eS19 family.</text>
</comment>
<proteinExistence type="inferred from homology"/>
<evidence type="ECO:0000313" key="4">
    <source>
        <dbReference type="EMBL" id="KAF7682919.1"/>
    </source>
</evidence>
<accession>A0ABQ7HXR2</accession>
<dbReference type="PANTHER" id="PTHR11710:SF0">
    <property type="entry name" value="40S RIBOSOMAL PROTEIN S19"/>
    <property type="match status" value="1"/>
</dbReference>
<dbReference type="InterPro" id="IPR036388">
    <property type="entry name" value="WH-like_DNA-bd_sf"/>
</dbReference>
<evidence type="ECO:0000256" key="3">
    <source>
        <dbReference type="ARBA" id="ARBA00023274"/>
    </source>
</evidence>
<dbReference type="EMBL" id="SBIQ01000157">
    <property type="protein sequence ID" value="KAF7682919.1"/>
    <property type="molecule type" value="Genomic_DNA"/>
</dbReference>
<dbReference type="Pfam" id="PF01090">
    <property type="entry name" value="Ribosomal_S19e"/>
    <property type="match status" value="1"/>
</dbReference>
<dbReference type="SMART" id="SM01413">
    <property type="entry name" value="Ribosomal_S19e"/>
    <property type="match status" value="1"/>
</dbReference>
<dbReference type="Proteomes" id="UP001516464">
    <property type="component" value="Unassembled WGS sequence"/>
</dbReference>
<gene>
    <name evidence="4" type="primary">RPS19</name>
    <name evidence="4" type="ORF">TCON_1868</name>
</gene>
<comment type="caution">
    <text evidence="4">The sequence shown here is derived from an EMBL/GenBank/DDBJ whole genome shotgun (WGS) entry which is preliminary data.</text>
</comment>
<reference evidence="4 5" key="1">
    <citation type="submission" date="2019-01" db="EMBL/GenBank/DDBJ databases">
        <title>Genomes sequencing and comparative genomics of infectious freshwater microsporidia, Cucumispora dikerogammari and Thelohania contejeani.</title>
        <authorList>
            <person name="Cormier A."/>
            <person name="Giraud I."/>
            <person name="Wattier R."/>
            <person name="Teixeira M."/>
            <person name="Grandjean F."/>
            <person name="Rigaud T."/>
            <person name="Cordaux R."/>
        </authorList>
    </citation>
    <scope>NUCLEOTIDE SEQUENCE [LARGE SCALE GENOMIC DNA]</scope>
    <source>
        <strain evidence="4">T1</strain>
        <tissue evidence="4">Spores</tissue>
    </source>
</reference>
<dbReference type="GO" id="GO:0005840">
    <property type="term" value="C:ribosome"/>
    <property type="evidence" value="ECO:0007669"/>
    <property type="project" value="UniProtKB-KW"/>
</dbReference>
<keyword evidence="3" id="KW-0687">Ribonucleoprotein</keyword>
<name>A0ABQ7HXR2_9MICR</name>
<dbReference type="PANTHER" id="PTHR11710">
    <property type="entry name" value="40S RIBOSOMAL PROTEIN S19"/>
    <property type="match status" value="1"/>
</dbReference>
<sequence>MKLKVLDVAPAIFISNVSEHLKSNDKVELPIDHDIIKTGSGREMPPMNKDWYYIRSASIVRLLCRDSLKPSSTGLTVKFFAKRYGNIKNRGVRPNKHVPADAKIITKILNDLKKSNWVVEEDGKYKLSSLGIEELHQIIEKMID</sequence>